<feature type="compositionally biased region" description="Low complexity" evidence="1">
    <location>
        <begin position="102"/>
        <end position="111"/>
    </location>
</feature>
<evidence type="ECO:0000313" key="4">
    <source>
        <dbReference type="Proteomes" id="UP001152747"/>
    </source>
</evidence>
<dbReference type="AlphaFoldDB" id="A0A9P1I6Y3"/>
<reference evidence="3" key="1">
    <citation type="submission" date="2022-11" db="EMBL/GenBank/DDBJ databases">
        <authorList>
            <person name="Kikuchi T."/>
        </authorList>
    </citation>
    <scope>NUCLEOTIDE SEQUENCE</scope>
    <source>
        <strain evidence="3">PS1010</strain>
    </source>
</reference>
<feature type="compositionally biased region" description="Basic and acidic residues" evidence="1">
    <location>
        <begin position="44"/>
        <end position="54"/>
    </location>
</feature>
<keyword evidence="2" id="KW-0732">Signal</keyword>
<feature type="compositionally biased region" description="Basic residues" evidence="1">
    <location>
        <begin position="159"/>
        <end position="169"/>
    </location>
</feature>
<feature type="chain" id="PRO_5040429940" evidence="2">
    <location>
        <begin position="25"/>
        <end position="169"/>
    </location>
</feature>
<dbReference type="EMBL" id="CANHGI010000001">
    <property type="protein sequence ID" value="CAI5439827.1"/>
    <property type="molecule type" value="Genomic_DNA"/>
</dbReference>
<feature type="compositionally biased region" description="Polar residues" evidence="1">
    <location>
        <begin position="142"/>
        <end position="158"/>
    </location>
</feature>
<comment type="caution">
    <text evidence="3">The sequence shown here is derived from an EMBL/GenBank/DDBJ whole genome shotgun (WGS) entry which is preliminary data.</text>
</comment>
<evidence type="ECO:0000313" key="3">
    <source>
        <dbReference type="EMBL" id="CAI5439827.1"/>
    </source>
</evidence>
<feature type="compositionally biased region" description="Basic residues" evidence="1">
    <location>
        <begin position="56"/>
        <end position="81"/>
    </location>
</feature>
<keyword evidence="4" id="KW-1185">Reference proteome</keyword>
<feature type="signal peptide" evidence="2">
    <location>
        <begin position="1"/>
        <end position="24"/>
    </location>
</feature>
<proteinExistence type="predicted"/>
<dbReference type="Proteomes" id="UP001152747">
    <property type="component" value="Unassembled WGS sequence"/>
</dbReference>
<evidence type="ECO:0000256" key="2">
    <source>
        <dbReference type="SAM" id="SignalP"/>
    </source>
</evidence>
<feature type="region of interest" description="Disordered" evidence="1">
    <location>
        <begin position="40"/>
        <end position="169"/>
    </location>
</feature>
<feature type="compositionally biased region" description="Polar residues" evidence="1">
    <location>
        <begin position="91"/>
        <end position="101"/>
    </location>
</feature>
<accession>A0A9P1I6Y3</accession>
<evidence type="ECO:0000256" key="1">
    <source>
        <dbReference type="SAM" id="MobiDB-lite"/>
    </source>
</evidence>
<protein>
    <submittedName>
        <fullName evidence="3">Uncharacterized protein</fullName>
    </submittedName>
</protein>
<gene>
    <name evidence="3" type="ORF">CAMP_LOCUS2464</name>
</gene>
<name>A0A9P1I6Y3_9PELO</name>
<sequence>MLAFVHICINSAIISLFLIVTCNTKKNVSQKCPVRKVGTSVLDKSYKSEDDSTKTAKSRKKSKVSKQHAQKKKKSKQKKPKEKAGDKKKSSQNGAKKSINYTDTEQTQTQADESDVQMTQADSSAEPRRASGIRTAIRGQSMAKTKTALSPSVGTPSKTPHHHHHGKHK</sequence>
<organism evidence="3 4">
    <name type="scientific">Caenorhabditis angaria</name>
    <dbReference type="NCBI Taxonomy" id="860376"/>
    <lineage>
        <taxon>Eukaryota</taxon>
        <taxon>Metazoa</taxon>
        <taxon>Ecdysozoa</taxon>
        <taxon>Nematoda</taxon>
        <taxon>Chromadorea</taxon>
        <taxon>Rhabditida</taxon>
        <taxon>Rhabditina</taxon>
        <taxon>Rhabditomorpha</taxon>
        <taxon>Rhabditoidea</taxon>
        <taxon>Rhabditidae</taxon>
        <taxon>Peloderinae</taxon>
        <taxon>Caenorhabditis</taxon>
    </lineage>
</organism>